<reference evidence="2" key="1">
    <citation type="submission" date="2021-06" db="EMBL/GenBank/DDBJ databases">
        <title>Parelaphostrongylus tenuis whole genome reference sequence.</title>
        <authorList>
            <person name="Garwood T.J."/>
            <person name="Larsen P.A."/>
            <person name="Fountain-Jones N.M."/>
            <person name="Garbe J.R."/>
            <person name="Macchietto M.G."/>
            <person name="Kania S.A."/>
            <person name="Gerhold R.W."/>
            <person name="Richards J.E."/>
            <person name="Wolf T.M."/>
        </authorList>
    </citation>
    <scope>NUCLEOTIDE SEQUENCE</scope>
    <source>
        <strain evidence="2">MNPRO001-30</strain>
        <tissue evidence="2">Meninges</tissue>
    </source>
</reference>
<sequence>MNRVISSQFDAVSSLIAATPQPSSDSSSSSRADLKFMSQERRSSDERPRASSWMPQMA</sequence>
<keyword evidence="3" id="KW-1185">Reference proteome</keyword>
<comment type="caution">
    <text evidence="2">The sequence shown here is derived from an EMBL/GenBank/DDBJ whole genome shotgun (WGS) entry which is preliminary data.</text>
</comment>
<organism evidence="2 3">
    <name type="scientific">Parelaphostrongylus tenuis</name>
    <name type="common">Meningeal worm</name>
    <dbReference type="NCBI Taxonomy" id="148309"/>
    <lineage>
        <taxon>Eukaryota</taxon>
        <taxon>Metazoa</taxon>
        <taxon>Ecdysozoa</taxon>
        <taxon>Nematoda</taxon>
        <taxon>Chromadorea</taxon>
        <taxon>Rhabditida</taxon>
        <taxon>Rhabditina</taxon>
        <taxon>Rhabditomorpha</taxon>
        <taxon>Strongyloidea</taxon>
        <taxon>Metastrongylidae</taxon>
        <taxon>Parelaphostrongylus</taxon>
    </lineage>
</organism>
<feature type="compositionally biased region" description="Basic and acidic residues" evidence="1">
    <location>
        <begin position="32"/>
        <end position="49"/>
    </location>
</feature>
<accession>A0AAD5QH17</accession>
<dbReference type="AlphaFoldDB" id="A0AAD5QH17"/>
<name>A0AAD5QH17_PARTN</name>
<evidence type="ECO:0000313" key="3">
    <source>
        <dbReference type="Proteomes" id="UP001196413"/>
    </source>
</evidence>
<feature type="region of interest" description="Disordered" evidence="1">
    <location>
        <begin position="15"/>
        <end position="58"/>
    </location>
</feature>
<dbReference type="EMBL" id="JAHQIW010000943">
    <property type="protein sequence ID" value="KAJ1350787.1"/>
    <property type="molecule type" value="Genomic_DNA"/>
</dbReference>
<protein>
    <submittedName>
        <fullName evidence="2">Uncharacterized protein</fullName>
    </submittedName>
</protein>
<evidence type="ECO:0000256" key="1">
    <source>
        <dbReference type="SAM" id="MobiDB-lite"/>
    </source>
</evidence>
<evidence type="ECO:0000313" key="2">
    <source>
        <dbReference type="EMBL" id="KAJ1350787.1"/>
    </source>
</evidence>
<proteinExistence type="predicted"/>
<dbReference type="Proteomes" id="UP001196413">
    <property type="component" value="Unassembled WGS sequence"/>
</dbReference>
<gene>
    <name evidence="2" type="ORF">KIN20_006663</name>
</gene>